<evidence type="ECO:0000256" key="3">
    <source>
        <dbReference type="ARBA" id="ARBA00022676"/>
    </source>
</evidence>
<comment type="similarity">
    <text evidence="2">Belongs to the glycosyltransferase 15 family.</text>
</comment>
<evidence type="ECO:0000256" key="4">
    <source>
        <dbReference type="ARBA" id="ARBA00022679"/>
    </source>
</evidence>
<dbReference type="SUPFAM" id="SSF53448">
    <property type="entry name" value="Nucleotide-diphospho-sugar transferases"/>
    <property type="match status" value="1"/>
</dbReference>
<dbReference type="InterPro" id="IPR029044">
    <property type="entry name" value="Nucleotide-diphossugar_trans"/>
</dbReference>
<dbReference type="PANTHER" id="PTHR31121:SF2">
    <property type="entry name" value="MANNOSYLTRANSFERASE KTR5-RELATED"/>
    <property type="match status" value="1"/>
</dbReference>
<dbReference type="InterPro" id="IPR002685">
    <property type="entry name" value="Glyco_trans_15"/>
</dbReference>
<gene>
    <name evidence="8" type="primary">KAFR0H03220</name>
    <name evidence="8" type="ORF">KAFR_0H03220</name>
</gene>
<protein>
    <recommendedName>
        <fullName evidence="10">Mannosyltransferase</fullName>
    </recommendedName>
</protein>
<keyword evidence="7" id="KW-0472">Membrane</keyword>
<keyword evidence="7" id="KW-0812">Transmembrane</keyword>
<dbReference type="Gene3D" id="3.90.550.10">
    <property type="entry name" value="Spore Coat Polysaccharide Biosynthesis Protein SpsA, Chain A"/>
    <property type="match status" value="1"/>
</dbReference>
<dbReference type="GO" id="GO:0006487">
    <property type="term" value="P:protein N-linked glycosylation"/>
    <property type="evidence" value="ECO:0007669"/>
    <property type="project" value="TreeGrafter"/>
</dbReference>
<dbReference type="RefSeq" id="XP_003958867.1">
    <property type="nucleotide sequence ID" value="XM_003958818.1"/>
</dbReference>
<evidence type="ECO:0000256" key="6">
    <source>
        <dbReference type="PIRSR" id="PIRSR018153-1"/>
    </source>
</evidence>
<evidence type="ECO:0008006" key="10">
    <source>
        <dbReference type="Google" id="ProtNLM"/>
    </source>
</evidence>
<dbReference type="Pfam" id="PF01793">
    <property type="entry name" value="Glyco_transf_15"/>
    <property type="match status" value="2"/>
</dbReference>
<evidence type="ECO:0000256" key="2">
    <source>
        <dbReference type="ARBA" id="ARBA00007677"/>
    </source>
</evidence>
<proteinExistence type="inferred from homology"/>
<keyword evidence="4" id="KW-0808">Transferase</keyword>
<sequence length="526" mass="63087">MATLRRSLYRIQNYIEDLNPLVICFVIAFFITVPIVIYTDTGSEIQNKILILNSAQNTDSKHDSTFYRGCVDTNEYLRNPMYVKQNATFVMLTRNEELYEVISTIESIESHFNQWFHYPYVFLNNDEFTDEFQNAINEVISSQAYFGLVDPQDWDIPIDEADRIKYEEHIEDQGDRGIYYGNLETYHKMCRYYSGKFYQHELVSQFEWYWRIEPNVEFFCDLSYDPFLEMSKHGKKYAFTIVIPEIYWTVPNLFRSSMSYIKEKNITVGSLWKMFTYDYNILDVETEDEFEDLARWVNYESDIMGRISEKVAIDYIMETPETYEYNLESLRRLIDRAQSKVPIVEDKFENQEYNLCHFWSNFEIAKVDIFNNDIYNDYFKFLEEQHGFWEERWGDAPVHSLGLSLVLNVTDVHYFRDIGYRHSTLQHCPKNAPGMNEFKYEPNESRWNRRGKYFWNSVKYDRESEVGSGCRCRCPKMREVEDNNSLCLNKWLDLTHLDDPNLTRKATHNPKEIFNSIRKDFIKDLD</sequence>
<dbReference type="HOGENOM" id="CLU_024327_2_0_1"/>
<evidence type="ECO:0000256" key="1">
    <source>
        <dbReference type="ARBA" id="ARBA00004606"/>
    </source>
</evidence>
<dbReference type="PANTHER" id="PTHR31121">
    <property type="entry name" value="ALPHA-1,2 MANNOSYLTRANSFERASE KTR1"/>
    <property type="match status" value="1"/>
</dbReference>
<keyword evidence="9" id="KW-1185">Reference proteome</keyword>
<dbReference type="GO" id="GO:0016020">
    <property type="term" value="C:membrane"/>
    <property type="evidence" value="ECO:0007669"/>
    <property type="project" value="UniProtKB-SubCell"/>
</dbReference>
<reference evidence="8 9" key="1">
    <citation type="journal article" date="2011" name="Proc. Natl. Acad. Sci. U.S.A.">
        <title>Evolutionary erosion of yeast sex chromosomes by mating-type switching accidents.</title>
        <authorList>
            <person name="Gordon J.L."/>
            <person name="Armisen D."/>
            <person name="Proux-Wera E."/>
            <person name="Oheigeartaigh S.S."/>
            <person name="Byrne K.P."/>
            <person name="Wolfe K.H."/>
        </authorList>
    </citation>
    <scope>NUCLEOTIDE SEQUENCE [LARGE SCALE GENOMIC DNA]</scope>
    <source>
        <strain evidence="9">ATCC 22294 / BCRC 22015 / CBS 2517 / CECT 1963 / NBRC 1671 / NRRL Y-8276</strain>
    </source>
</reference>
<keyword evidence="3" id="KW-0328">Glycosyltransferase</keyword>
<dbReference type="GO" id="GO:0000032">
    <property type="term" value="P:cell wall mannoprotein biosynthetic process"/>
    <property type="evidence" value="ECO:0007669"/>
    <property type="project" value="TreeGrafter"/>
</dbReference>
<name>H2AZH6_KAZAF</name>
<dbReference type="Proteomes" id="UP000005220">
    <property type="component" value="Chromosome 8"/>
</dbReference>
<dbReference type="InParanoid" id="H2AZH6"/>
<evidence type="ECO:0000313" key="9">
    <source>
        <dbReference type="Proteomes" id="UP000005220"/>
    </source>
</evidence>
<dbReference type="GO" id="GO:0005794">
    <property type="term" value="C:Golgi apparatus"/>
    <property type="evidence" value="ECO:0007669"/>
    <property type="project" value="TreeGrafter"/>
</dbReference>
<dbReference type="AlphaFoldDB" id="H2AZH6"/>
<keyword evidence="5" id="KW-0735">Signal-anchor</keyword>
<evidence type="ECO:0000313" key="8">
    <source>
        <dbReference type="EMBL" id="CCF59732.1"/>
    </source>
</evidence>
<accession>H2AZH6</accession>
<organism evidence="8 9">
    <name type="scientific">Kazachstania africana (strain ATCC 22294 / BCRC 22015 / CBS 2517 / CECT 1963 / NBRC 1671 / NRRL Y-8276)</name>
    <name type="common">Yeast</name>
    <name type="synonym">Kluyveromyces africanus</name>
    <dbReference type="NCBI Taxonomy" id="1071382"/>
    <lineage>
        <taxon>Eukaryota</taxon>
        <taxon>Fungi</taxon>
        <taxon>Dikarya</taxon>
        <taxon>Ascomycota</taxon>
        <taxon>Saccharomycotina</taxon>
        <taxon>Saccharomycetes</taxon>
        <taxon>Saccharomycetales</taxon>
        <taxon>Saccharomycetaceae</taxon>
        <taxon>Kazachstania</taxon>
    </lineage>
</organism>
<feature type="transmembrane region" description="Helical" evidence="7">
    <location>
        <begin position="21"/>
        <end position="39"/>
    </location>
</feature>
<dbReference type="eggNOG" id="KOG4472">
    <property type="taxonomic scope" value="Eukaryota"/>
</dbReference>
<dbReference type="EMBL" id="HE650828">
    <property type="protein sequence ID" value="CCF59732.1"/>
    <property type="molecule type" value="Genomic_DNA"/>
</dbReference>
<dbReference type="OrthoDB" id="439943at2759"/>
<evidence type="ECO:0000256" key="7">
    <source>
        <dbReference type="SAM" id="Phobius"/>
    </source>
</evidence>
<dbReference type="PIRSF" id="PIRSF018153">
    <property type="entry name" value="Glyco_trans_15"/>
    <property type="match status" value="1"/>
</dbReference>
<dbReference type="GeneID" id="13887728"/>
<evidence type="ECO:0000256" key="5">
    <source>
        <dbReference type="ARBA" id="ARBA00022968"/>
    </source>
</evidence>
<feature type="active site" description="Nucleophile" evidence="6">
    <location>
        <position position="363"/>
    </location>
</feature>
<dbReference type="GO" id="GO:0000026">
    <property type="term" value="F:alpha-1,2-mannosyltransferase activity"/>
    <property type="evidence" value="ECO:0007669"/>
    <property type="project" value="TreeGrafter"/>
</dbReference>
<dbReference type="KEGG" id="kaf:KAFR_0H03220"/>
<comment type="subcellular location">
    <subcellularLocation>
        <location evidence="1">Membrane</location>
        <topology evidence="1">Single-pass type II membrane protein</topology>
    </subcellularLocation>
</comment>
<keyword evidence="7" id="KW-1133">Transmembrane helix</keyword>